<gene>
    <name evidence="7" type="ORF">US94_C0045G0006</name>
</gene>
<dbReference type="InterPro" id="IPR023753">
    <property type="entry name" value="FAD/NAD-binding_dom"/>
</dbReference>
<dbReference type="Gene3D" id="3.50.50.60">
    <property type="entry name" value="FAD/NAD(P)-binding domain"/>
    <property type="match status" value="2"/>
</dbReference>
<accession>A0A0G0K0S9</accession>
<keyword evidence="1" id="KW-0285">Flavoprotein</keyword>
<dbReference type="PRINTS" id="PR00368">
    <property type="entry name" value="FADPNR"/>
</dbReference>
<dbReference type="Proteomes" id="UP000034498">
    <property type="component" value="Unassembled WGS sequence"/>
</dbReference>
<dbReference type="SUPFAM" id="SSF51905">
    <property type="entry name" value="FAD/NAD(P)-binding domain"/>
    <property type="match status" value="1"/>
</dbReference>
<dbReference type="InterPro" id="IPR008255">
    <property type="entry name" value="Pyr_nucl-diS_OxRdtase_2_AS"/>
</dbReference>
<evidence type="ECO:0000313" key="7">
    <source>
        <dbReference type="EMBL" id="KKQ72377.1"/>
    </source>
</evidence>
<keyword evidence="5" id="KW-0676">Redox-active center</keyword>
<feature type="domain" description="FAD/NAD(P)-binding" evidence="6">
    <location>
        <begin position="2"/>
        <end position="280"/>
    </location>
</feature>
<dbReference type="InterPro" id="IPR036188">
    <property type="entry name" value="FAD/NAD-bd_sf"/>
</dbReference>
<dbReference type="GO" id="GO:0016668">
    <property type="term" value="F:oxidoreductase activity, acting on a sulfur group of donors, NAD(P) as acceptor"/>
    <property type="evidence" value="ECO:0007669"/>
    <property type="project" value="UniProtKB-ARBA"/>
</dbReference>
<evidence type="ECO:0000256" key="2">
    <source>
        <dbReference type="ARBA" id="ARBA00022827"/>
    </source>
</evidence>
<proteinExistence type="predicted"/>
<dbReference type="EMBL" id="LBUX01000045">
    <property type="protein sequence ID" value="KKQ72377.1"/>
    <property type="molecule type" value="Genomic_DNA"/>
</dbReference>
<name>A0A0G0K0S9_9BACT</name>
<dbReference type="PATRIC" id="fig|1618336.3.peg.611"/>
<protein>
    <submittedName>
        <fullName evidence="7">Pyridine nucleotide-disulfide oxidoreductase, FAD/NAD(P)-binding domain-containing protein</fullName>
    </submittedName>
</protein>
<sequence>MYDVIIIGGGPAGLTAAIYLARKKINTVILTQTIGGQIMDGPLIENYPGFEQITGPDWVEKVKSQVEKLKVEVKSGSVEKIIKENGVFSVEGSGYEKLQAKAILICSGKSPRKLNIPGEDKFQGKGISSCVTCDGPLFQEKIVAVIGGGNSAISAALELSKYAQKVYILNLGSELIGEQVRIDELKKNPKVEIIGQAKTMEIKGTNLVESLKYKDLKSQEEKEIACEGIFSEIGWEPSTGYLQNFVTLTSKKEIKIDENNATDIEGVFAAGDATEIVKKQLVIAAGEGAKAALNVWDYLTLKAKQ</sequence>
<organism evidence="7 8">
    <name type="scientific">Berkelbacteria bacterium GW2011_GWB1_38_5</name>
    <dbReference type="NCBI Taxonomy" id="1618336"/>
    <lineage>
        <taxon>Bacteria</taxon>
        <taxon>Candidatus Berkelbacteria</taxon>
    </lineage>
</organism>
<reference evidence="7 8" key="1">
    <citation type="journal article" date="2015" name="Nature">
        <title>rRNA introns, odd ribosomes, and small enigmatic genomes across a large radiation of phyla.</title>
        <authorList>
            <person name="Brown C.T."/>
            <person name="Hug L.A."/>
            <person name="Thomas B.C."/>
            <person name="Sharon I."/>
            <person name="Castelle C.J."/>
            <person name="Singh A."/>
            <person name="Wilkins M.J."/>
            <person name="Williams K.H."/>
            <person name="Banfield J.F."/>
        </authorList>
    </citation>
    <scope>NUCLEOTIDE SEQUENCE [LARGE SCALE GENOMIC DNA]</scope>
</reference>
<dbReference type="Pfam" id="PF07992">
    <property type="entry name" value="Pyr_redox_2"/>
    <property type="match status" value="1"/>
</dbReference>
<dbReference type="PANTHER" id="PTHR48105">
    <property type="entry name" value="THIOREDOXIN REDUCTASE 1-RELATED-RELATED"/>
    <property type="match status" value="1"/>
</dbReference>
<dbReference type="InterPro" id="IPR050097">
    <property type="entry name" value="Ferredoxin-NADP_redctase_2"/>
</dbReference>
<dbReference type="AlphaFoldDB" id="A0A0G0K0S9"/>
<evidence type="ECO:0000259" key="6">
    <source>
        <dbReference type="Pfam" id="PF07992"/>
    </source>
</evidence>
<dbReference type="STRING" id="1618336.US94_C0045G0006"/>
<evidence type="ECO:0000256" key="5">
    <source>
        <dbReference type="ARBA" id="ARBA00023284"/>
    </source>
</evidence>
<dbReference type="PRINTS" id="PR00469">
    <property type="entry name" value="PNDRDTASEII"/>
</dbReference>
<evidence type="ECO:0000256" key="4">
    <source>
        <dbReference type="ARBA" id="ARBA00023157"/>
    </source>
</evidence>
<evidence type="ECO:0000256" key="1">
    <source>
        <dbReference type="ARBA" id="ARBA00022630"/>
    </source>
</evidence>
<evidence type="ECO:0000313" key="8">
    <source>
        <dbReference type="Proteomes" id="UP000034498"/>
    </source>
</evidence>
<keyword evidence="2" id="KW-0274">FAD</keyword>
<evidence type="ECO:0000256" key="3">
    <source>
        <dbReference type="ARBA" id="ARBA00023002"/>
    </source>
</evidence>
<comment type="caution">
    <text evidence="7">The sequence shown here is derived from an EMBL/GenBank/DDBJ whole genome shotgun (WGS) entry which is preliminary data.</text>
</comment>
<keyword evidence="4" id="KW-1015">Disulfide bond</keyword>
<dbReference type="PROSITE" id="PS00573">
    <property type="entry name" value="PYRIDINE_REDOX_2"/>
    <property type="match status" value="1"/>
</dbReference>
<keyword evidence="3" id="KW-0560">Oxidoreductase</keyword>